<evidence type="ECO:0000256" key="5">
    <source>
        <dbReference type="ARBA" id="ARBA00023004"/>
    </source>
</evidence>
<dbReference type="InterPro" id="IPR051269">
    <property type="entry name" value="Fe-S_cluster_ET"/>
</dbReference>
<evidence type="ECO:0000256" key="4">
    <source>
        <dbReference type="ARBA" id="ARBA00022982"/>
    </source>
</evidence>
<proteinExistence type="predicted"/>
<dbReference type="SUPFAM" id="SSF54862">
    <property type="entry name" value="4Fe-4S ferredoxins"/>
    <property type="match status" value="1"/>
</dbReference>
<evidence type="ECO:0000256" key="6">
    <source>
        <dbReference type="ARBA" id="ARBA00023014"/>
    </source>
</evidence>
<keyword evidence="5" id="KW-0408">Iron</keyword>
<name>A0A1I2H5J0_9ACTN</name>
<dbReference type="PANTHER" id="PTHR36923:SF3">
    <property type="entry name" value="FERREDOXIN"/>
    <property type="match status" value="1"/>
</dbReference>
<dbReference type="PANTHER" id="PTHR36923">
    <property type="entry name" value="FERREDOXIN"/>
    <property type="match status" value="1"/>
</dbReference>
<dbReference type="GO" id="GO:0051538">
    <property type="term" value="F:3 iron, 4 sulfur cluster binding"/>
    <property type="evidence" value="ECO:0007669"/>
    <property type="project" value="UniProtKB-KW"/>
</dbReference>
<gene>
    <name evidence="8" type="ORF">SAMN05216574_110121</name>
</gene>
<comment type="cofactor">
    <cofactor evidence="1">
        <name>[3Fe-4S] cluster</name>
        <dbReference type="ChEBI" id="CHEBI:21137"/>
    </cofactor>
</comment>
<dbReference type="STRING" id="1798228.SAMN05216574_110121"/>
<dbReference type="OrthoDB" id="3215002at2"/>
<dbReference type="Gene3D" id="3.30.70.20">
    <property type="match status" value="1"/>
</dbReference>
<dbReference type="Pfam" id="PF13459">
    <property type="entry name" value="Fer4_15"/>
    <property type="match status" value="1"/>
</dbReference>
<accession>A0A1I2H5J0</accession>
<dbReference type="Proteomes" id="UP000198589">
    <property type="component" value="Unassembled WGS sequence"/>
</dbReference>
<sequence>MQIKADVGKCQGYGNCVDLDPEHFDLDDDGLVVLLRTSVDEAELEKSGAAVRSCPVQAVWLADHDG</sequence>
<keyword evidence="3" id="KW-0479">Metal-binding</keyword>
<evidence type="ECO:0000313" key="8">
    <source>
        <dbReference type="EMBL" id="SFF24630.1"/>
    </source>
</evidence>
<evidence type="ECO:0000256" key="1">
    <source>
        <dbReference type="ARBA" id="ARBA00001927"/>
    </source>
</evidence>
<reference evidence="9" key="1">
    <citation type="submission" date="2016-10" db="EMBL/GenBank/DDBJ databases">
        <authorList>
            <person name="Varghese N."/>
            <person name="Submissions S."/>
        </authorList>
    </citation>
    <scope>NUCLEOTIDE SEQUENCE [LARGE SCALE GENOMIC DNA]</scope>
    <source>
        <strain evidence="9">DSM 46838</strain>
    </source>
</reference>
<keyword evidence="7" id="KW-0003">3Fe-4S</keyword>
<keyword evidence="4" id="KW-0249">Electron transport</keyword>
<keyword evidence="2" id="KW-0813">Transport</keyword>
<dbReference type="RefSeq" id="WP_092199834.1">
    <property type="nucleotide sequence ID" value="NZ_FOND01000010.1"/>
</dbReference>
<organism evidence="8 9">
    <name type="scientific">Blastococcus tunisiensis</name>
    <dbReference type="NCBI Taxonomy" id="1798228"/>
    <lineage>
        <taxon>Bacteria</taxon>
        <taxon>Bacillati</taxon>
        <taxon>Actinomycetota</taxon>
        <taxon>Actinomycetes</taxon>
        <taxon>Geodermatophilales</taxon>
        <taxon>Geodermatophilaceae</taxon>
        <taxon>Blastococcus</taxon>
    </lineage>
</organism>
<evidence type="ECO:0000256" key="3">
    <source>
        <dbReference type="ARBA" id="ARBA00022723"/>
    </source>
</evidence>
<keyword evidence="6" id="KW-0411">Iron-sulfur</keyword>
<protein>
    <submittedName>
        <fullName evidence="8">Ferredoxin</fullName>
    </submittedName>
</protein>
<evidence type="ECO:0000256" key="2">
    <source>
        <dbReference type="ARBA" id="ARBA00022448"/>
    </source>
</evidence>
<keyword evidence="9" id="KW-1185">Reference proteome</keyword>
<evidence type="ECO:0000256" key="7">
    <source>
        <dbReference type="ARBA" id="ARBA00023291"/>
    </source>
</evidence>
<dbReference type="GO" id="GO:0046872">
    <property type="term" value="F:metal ion binding"/>
    <property type="evidence" value="ECO:0007669"/>
    <property type="project" value="UniProtKB-KW"/>
</dbReference>
<dbReference type="AlphaFoldDB" id="A0A1I2H5J0"/>
<dbReference type="EMBL" id="FOND01000010">
    <property type="protein sequence ID" value="SFF24630.1"/>
    <property type="molecule type" value="Genomic_DNA"/>
</dbReference>
<evidence type="ECO:0000313" key="9">
    <source>
        <dbReference type="Proteomes" id="UP000198589"/>
    </source>
</evidence>